<sequence length="198" mass="21201">MFPDSGANAGLSARDLPSLTNLEIAYISGYALFNRRSHQGVLDIFQVLEQAEIPVIFDPASVGTMSTFADHSAIVSILAKLPRKTVMILNESEARYLAASESAPLEEILVTLTRNAEIVVIKRNESGAVAIDAKSGGIVSDRQPRREPVDTTGAGDSFAAGFMAEWIKDRDLLASLKSGNEMAGRCVQVIGARPLKSP</sequence>
<gene>
    <name evidence="5" type="ORF">UFOPK1650_00621</name>
</gene>
<comment type="similarity">
    <text evidence="1">Belongs to the carbohydrate kinase PfkB family.</text>
</comment>
<evidence type="ECO:0000256" key="2">
    <source>
        <dbReference type="ARBA" id="ARBA00022679"/>
    </source>
</evidence>
<name>A0A6J6E2C2_9ZZZZ</name>
<organism evidence="5">
    <name type="scientific">freshwater metagenome</name>
    <dbReference type="NCBI Taxonomy" id="449393"/>
    <lineage>
        <taxon>unclassified sequences</taxon>
        <taxon>metagenomes</taxon>
        <taxon>ecological metagenomes</taxon>
    </lineage>
</organism>
<evidence type="ECO:0000256" key="3">
    <source>
        <dbReference type="ARBA" id="ARBA00022777"/>
    </source>
</evidence>
<dbReference type="GO" id="GO:0016301">
    <property type="term" value="F:kinase activity"/>
    <property type="evidence" value="ECO:0007669"/>
    <property type="project" value="UniProtKB-KW"/>
</dbReference>
<dbReference type="Gene3D" id="3.40.1190.20">
    <property type="match status" value="1"/>
</dbReference>
<protein>
    <submittedName>
        <fullName evidence="5">Unannotated protein</fullName>
    </submittedName>
</protein>
<proteinExistence type="inferred from homology"/>
<dbReference type="InterPro" id="IPR002173">
    <property type="entry name" value="Carboh/pur_kinase_PfkB_CS"/>
</dbReference>
<keyword evidence="3" id="KW-0418">Kinase</keyword>
<dbReference type="AlphaFoldDB" id="A0A6J6E2C2"/>
<dbReference type="PANTHER" id="PTHR43320:SF3">
    <property type="entry name" value="CARBOHYDRATE KINASE PFKB DOMAIN-CONTAINING PROTEIN"/>
    <property type="match status" value="1"/>
</dbReference>
<dbReference type="PANTHER" id="PTHR43320">
    <property type="entry name" value="SUGAR KINASE"/>
    <property type="match status" value="1"/>
</dbReference>
<evidence type="ECO:0000259" key="4">
    <source>
        <dbReference type="Pfam" id="PF00294"/>
    </source>
</evidence>
<dbReference type="InterPro" id="IPR052700">
    <property type="entry name" value="Carb_kinase_PfkB-like"/>
</dbReference>
<evidence type="ECO:0000256" key="1">
    <source>
        <dbReference type="ARBA" id="ARBA00010688"/>
    </source>
</evidence>
<dbReference type="InterPro" id="IPR011611">
    <property type="entry name" value="PfkB_dom"/>
</dbReference>
<dbReference type="EMBL" id="CAEZTJ010000078">
    <property type="protein sequence ID" value="CAB4569365.1"/>
    <property type="molecule type" value="Genomic_DNA"/>
</dbReference>
<accession>A0A6J6E2C2</accession>
<evidence type="ECO:0000313" key="5">
    <source>
        <dbReference type="EMBL" id="CAB4569365.1"/>
    </source>
</evidence>
<dbReference type="Pfam" id="PF00294">
    <property type="entry name" value="PfkB"/>
    <property type="match status" value="1"/>
</dbReference>
<dbReference type="PROSITE" id="PS00584">
    <property type="entry name" value="PFKB_KINASES_2"/>
    <property type="match status" value="1"/>
</dbReference>
<feature type="domain" description="Carbohydrate kinase PfkB" evidence="4">
    <location>
        <begin position="11"/>
        <end position="194"/>
    </location>
</feature>
<dbReference type="SUPFAM" id="SSF53613">
    <property type="entry name" value="Ribokinase-like"/>
    <property type="match status" value="1"/>
</dbReference>
<keyword evidence="2" id="KW-0808">Transferase</keyword>
<dbReference type="InterPro" id="IPR029056">
    <property type="entry name" value="Ribokinase-like"/>
</dbReference>
<reference evidence="5" key="1">
    <citation type="submission" date="2020-05" db="EMBL/GenBank/DDBJ databases">
        <authorList>
            <person name="Chiriac C."/>
            <person name="Salcher M."/>
            <person name="Ghai R."/>
            <person name="Kavagutti S V."/>
        </authorList>
    </citation>
    <scope>NUCLEOTIDE SEQUENCE</scope>
</reference>